<dbReference type="InterPro" id="IPR002761">
    <property type="entry name" value="Diphthami_syn_dom"/>
</dbReference>
<dbReference type="EMBL" id="JBEPMX010000005">
    <property type="protein sequence ID" value="MET3683190.1"/>
    <property type="molecule type" value="Genomic_DNA"/>
</dbReference>
<organism evidence="2 3">
    <name type="scientific">Alkalibacillus flavidus</name>
    <dbReference type="NCBI Taxonomy" id="546021"/>
    <lineage>
        <taxon>Bacteria</taxon>
        <taxon>Bacillati</taxon>
        <taxon>Bacillota</taxon>
        <taxon>Bacilli</taxon>
        <taxon>Bacillales</taxon>
        <taxon>Bacillaceae</taxon>
        <taxon>Alkalibacillus</taxon>
    </lineage>
</organism>
<dbReference type="CDD" id="cd01994">
    <property type="entry name" value="AANH_PF0828-like"/>
    <property type="match status" value="1"/>
</dbReference>
<name>A0ABV2KWZ0_9BACI</name>
<dbReference type="NCBIfam" id="TIGR00290">
    <property type="entry name" value="MJ0570_dom"/>
    <property type="match status" value="1"/>
</dbReference>
<gene>
    <name evidence="2" type="ORF">ABID56_001281</name>
</gene>
<evidence type="ECO:0000313" key="3">
    <source>
        <dbReference type="Proteomes" id="UP001549167"/>
    </source>
</evidence>
<dbReference type="Gene3D" id="3.90.1490.10">
    <property type="entry name" value="putative n-type atp pyrophosphatase, domain 2"/>
    <property type="match status" value="1"/>
</dbReference>
<accession>A0ABV2KWZ0</accession>
<dbReference type="RefSeq" id="WP_354219780.1">
    <property type="nucleotide sequence ID" value="NZ_JBEPMX010000005.1"/>
</dbReference>
<evidence type="ECO:0000313" key="2">
    <source>
        <dbReference type="EMBL" id="MET3683190.1"/>
    </source>
</evidence>
<protein>
    <submittedName>
        <fullName evidence="2">Uncharacterized protein (TIGR00290 family)</fullName>
    </submittedName>
</protein>
<proteinExistence type="predicted"/>
<dbReference type="Gene3D" id="3.40.50.620">
    <property type="entry name" value="HUPs"/>
    <property type="match status" value="1"/>
</dbReference>
<feature type="domain" description="Diphthamide synthase" evidence="1">
    <location>
        <begin position="3"/>
        <end position="210"/>
    </location>
</feature>
<dbReference type="Pfam" id="PF01902">
    <property type="entry name" value="Diphthami_syn_2"/>
    <property type="match status" value="1"/>
</dbReference>
<dbReference type="InterPro" id="IPR014729">
    <property type="entry name" value="Rossmann-like_a/b/a_fold"/>
</dbReference>
<keyword evidence="3" id="KW-1185">Reference proteome</keyword>
<evidence type="ECO:0000259" key="1">
    <source>
        <dbReference type="Pfam" id="PF01902"/>
    </source>
</evidence>
<dbReference type="Proteomes" id="UP001549167">
    <property type="component" value="Unassembled WGS sequence"/>
</dbReference>
<reference evidence="2 3" key="1">
    <citation type="submission" date="2024-06" db="EMBL/GenBank/DDBJ databases">
        <title>Genomic Encyclopedia of Type Strains, Phase IV (KMG-IV): sequencing the most valuable type-strain genomes for metagenomic binning, comparative biology and taxonomic classification.</title>
        <authorList>
            <person name="Goeker M."/>
        </authorList>
    </citation>
    <scope>NUCLEOTIDE SEQUENCE [LARGE SCALE GENOMIC DNA]</scope>
    <source>
        <strain evidence="2 3">DSM 23520</strain>
    </source>
</reference>
<dbReference type="SUPFAM" id="SSF52402">
    <property type="entry name" value="Adenine nucleotide alpha hydrolases-like"/>
    <property type="match status" value="1"/>
</dbReference>
<sequence length="222" mass="25223">MKRVAISHSGGKDSMLALHYMLKRDDVIVDRLMTTVDENDHRASVHETDEALLDLQAEALGLPLQKIYLPTSPSNEEYHARMREGLTQAEQDGITHIVFGDINLSDVRTFRENQLEGLTLEAIFPLWQQSTAHLIDDFLTLGYDTWITTIDPNRVPKPFLGRSLNRQTLQALPDTVDPCGENGEFHTFVVSGPLLKRALPVQLSDFMSEGPFYHYRDVYIKD</sequence>
<comment type="caution">
    <text evidence="2">The sequence shown here is derived from an EMBL/GenBank/DDBJ whole genome shotgun (WGS) entry which is preliminary data.</text>
</comment>